<dbReference type="InterPro" id="IPR016071">
    <property type="entry name" value="Staphylococal_nuclease_OB-fold"/>
</dbReference>
<name>A0ABQ1H6I4_9BACL</name>
<dbReference type="InterPro" id="IPR035437">
    <property type="entry name" value="SNase_OB-fold_sf"/>
</dbReference>
<evidence type="ECO:0000313" key="3">
    <source>
        <dbReference type="Proteomes" id="UP000617979"/>
    </source>
</evidence>
<protein>
    <recommendedName>
        <fullName evidence="1">TNase-like domain-containing protein</fullName>
    </recommendedName>
</protein>
<dbReference type="RefSeq" id="WP_188433826.1">
    <property type="nucleotide sequence ID" value="NZ_BMEX01000039.1"/>
</dbReference>
<organism evidence="2 3">
    <name type="scientific">Kroppenstedtia guangzhouensis</name>
    <dbReference type="NCBI Taxonomy" id="1274356"/>
    <lineage>
        <taxon>Bacteria</taxon>
        <taxon>Bacillati</taxon>
        <taxon>Bacillota</taxon>
        <taxon>Bacilli</taxon>
        <taxon>Bacillales</taxon>
        <taxon>Thermoactinomycetaceae</taxon>
        <taxon>Kroppenstedtia</taxon>
    </lineage>
</organism>
<dbReference type="Gene3D" id="2.40.50.90">
    <property type="match status" value="1"/>
</dbReference>
<dbReference type="Proteomes" id="UP000617979">
    <property type="component" value="Unassembled WGS sequence"/>
</dbReference>
<dbReference type="PROSITE" id="PS50830">
    <property type="entry name" value="TNASE_3"/>
    <property type="match status" value="1"/>
</dbReference>
<accession>A0ABQ1H6I4</accession>
<dbReference type="SMART" id="SM00318">
    <property type="entry name" value="SNc"/>
    <property type="match status" value="1"/>
</dbReference>
<sequence>MRRSWIWLLPLVLMLGCKDPNQTADLPIRKIVEEVEFVQTLDGDEAKFRIDGDVKTVQFLQVESPSIDRKQPLGEDAMDLTDSLLKNAKKIELRYDVHQGKSLVKAYVFADGTNVQKELLKKGLARKREEPFGKNRENLVNDLQATELEAQEKQVGIWACPGYVRNKDFAPEKWCKD</sequence>
<evidence type="ECO:0000259" key="1">
    <source>
        <dbReference type="PROSITE" id="PS50830"/>
    </source>
</evidence>
<evidence type="ECO:0000313" key="2">
    <source>
        <dbReference type="EMBL" id="GGA59062.1"/>
    </source>
</evidence>
<comment type="caution">
    <text evidence="2">The sequence shown here is derived from an EMBL/GenBank/DDBJ whole genome shotgun (WGS) entry which is preliminary data.</text>
</comment>
<gene>
    <name evidence="2" type="ORF">GCM10007416_35240</name>
</gene>
<dbReference type="PROSITE" id="PS51257">
    <property type="entry name" value="PROKAR_LIPOPROTEIN"/>
    <property type="match status" value="1"/>
</dbReference>
<dbReference type="SUPFAM" id="SSF50199">
    <property type="entry name" value="Staphylococcal nuclease"/>
    <property type="match status" value="1"/>
</dbReference>
<proteinExistence type="predicted"/>
<dbReference type="Pfam" id="PF00565">
    <property type="entry name" value="SNase"/>
    <property type="match status" value="1"/>
</dbReference>
<dbReference type="EMBL" id="BMEX01000039">
    <property type="protein sequence ID" value="GGA59062.1"/>
    <property type="molecule type" value="Genomic_DNA"/>
</dbReference>
<reference evidence="3" key="1">
    <citation type="journal article" date="2019" name="Int. J. Syst. Evol. Microbiol.">
        <title>The Global Catalogue of Microorganisms (GCM) 10K type strain sequencing project: providing services to taxonomists for standard genome sequencing and annotation.</title>
        <authorList>
            <consortium name="The Broad Institute Genomics Platform"/>
            <consortium name="The Broad Institute Genome Sequencing Center for Infectious Disease"/>
            <person name="Wu L."/>
            <person name="Ma J."/>
        </authorList>
    </citation>
    <scope>NUCLEOTIDE SEQUENCE [LARGE SCALE GENOMIC DNA]</scope>
    <source>
        <strain evidence="3">CGMCC 1.12404</strain>
    </source>
</reference>
<keyword evidence="3" id="KW-1185">Reference proteome</keyword>
<feature type="domain" description="TNase-like" evidence="1">
    <location>
        <begin position="31"/>
        <end position="160"/>
    </location>
</feature>